<protein>
    <recommendedName>
        <fullName evidence="1">Reverse transcriptase domain-containing protein</fullName>
    </recommendedName>
</protein>
<evidence type="ECO:0000313" key="3">
    <source>
        <dbReference type="Proteomes" id="UP001516400"/>
    </source>
</evidence>
<name>A0ABD2P7S5_9CUCU</name>
<dbReference type="GO" id="GO:0071897">
    <property type="term" value="P:DNA biosynthetic process"/>
    <property type="evidence" value="ECO:0007669"/>
    <property type="project" value="UniProtKB-ARBA"/>
</dbReference>
<evidence type="ECO:0000313" key="2">
    <source>
        <dbReference type="EMBL" id="KAL3286950.1"/>
    </source>
</evidence>
<dbReference type="PANTHER" id="PTHR33332">
    <property type="entry name" value="REVERSE TRANSCRIPTASE DOMAIN-CONTAINING PROTEIN"/>
    <property type="match status" value="1"/>
</dbReference>
<dbReference type="InterPro" id="IPR000477">
    <property type="entry name" value="RT_dom"/>
</dbReference>
<proteinExistence type="predicted"/>
<dbReference type="InterPro" id="IPR043502">
    <property type="entry name" value="DNA/RNA_pol_sf"/>
</dbReference>
<dbReference type="SUPFAM" id="SSF56672">
    <property type="entry name" value="DNA/RNA polymerases"/>
    <property type="match status" value="1"/>
</dbReference>
<organism evidence="2 3">
    <name type="scientific">Cryptolaemus montrouzieri</name>
    <dbReference type="NCBI Taxonomy" id="559131"/>
    <lineage>
        <taxon>Eukaryota</taxon>
        <taxon>Metazoa</taxon>
        <taxon>Ecdysozoa</taxon>
        <taxon>Arthropoda</taxon>
        <taxon>Hexapoda</taxon>
        <taxon>Insecta</taxon>
        <taxon>Pterygota</taxon>
        <taxon>Neoptera</taxon>
        <taxon>Endopterygota</taxon>
        <taxon>Coleoptera</taxon>
        <taxon>Polyphaga</taxon>
        <taxon>Cucujiformia</taxon>
        <taxon>Coccinelloidea</taxon>
        <taxon>Coccinellidae</taxon>
        <taxon>Scymninae</taxon>
        <taxon>Scymnini</taxon>
        <taxon>Cryptolaemus</taxon>
    </lineage>
</organism>
<comment type="caution">
    <text evidence="2">The sequence shown here is derived from an EMBL/GenBank/DDBJ whole genome shotgun (WGS) entry which is preliminary data.</text>
</comment>
<dbReference type="AlphaFoldDB" id="A0ABD2P7S5"/>
<dbReference type="PROSITE" id="PS50878">
    <property type="entry name" value="RT_POL"/>
    <property type="match status" value="1"/>
</dbReference>
<dbReference type="Proteomes" id="UP001516400">
    <property type="component" value="Unassembled WGS sequence"/>
</dbReference>
<feature type="domain" description="Reverse transcriptase" evidence="1">
    <location>
        <begin position="1"/>
        <end position="93"/>
    </location>
</feature>
<sequence length="252" mass="29371">MPTIHNKDQYILQYADDTIAISHGKTLKECMEKLQKHINNITSWFAKWRLKANPEKSQLIIFNHNINHHSPVISINKKTVKPTPSIKYLGIQIDSKASLKLHANTIKKKMIARAKHFRCLTYNNQGIDMKTATVIYKSICRPIIEYGHPLYANCRESVIKILEVAETTSLRAITKMRHPNNPLHNPPNHLLYQRTKIEPIRERIKKLNTKFIQRLSELDDIRDLLHDEPAENPLRKFPTCTLLQKLKSYQNS</sequence>
<evidence type="ECO:0000259" key="1">
    <source>
        <dbReference type="PROSITE" id="PS50878"/>
    </source>
</evidence>
<reference evidence="2 3" key="1">
    <citation type="journal article" date="2021" name="BMC Biol.">
        <title>Horizontally acquired antibacterial genes associated with adaptive radiation of ladybird beetles.</title>
        <authorList>
            <person name="Li H.S."/>
            <person name="Tang X.F."/>
            <person name="Huang Y.H."/>
            <person name="Xu Z.Y."/>
            <person name="Chen M.L."/>
            <person name="Du X.Y."/>
            <person name="Qiu B.Y."/>
            <person name="Chen P.T."/>
            <person name="Zhang W."/>
            <person name="Slipinski A."/>
            <person name="Escalona H.E."/>
            <person name="Waterhouse R.M."/>
            <person name="Zwick A."/>
            <person name="Pang H."/>
        </authorList>
    </citation>
    <scope>NUCLEOTIDE SEQUENCE [LARGE SCALE GENOMIC DNA]</scope>
    <source>
        <strain evidence="2">SYSU2018</strain>
    </source>
</reference>
<accession>A0ABD2P7S5</accession>
<keyword evidence="3" id="KW-1185">Reference proteome</keyword>
<dbReference type="Pfam" id="PF00078">
    <property type="entry name" value="RVT_1"/>
    <property type="match status" value="1"/>
</dbReference>
<dbReference type="EMBL" id="JABFTP020000185">
    <property type="protein sequence ID" value="KAL3286950.1"/>
    <property type="molecule type" value="Genomic_DNA"/>
</dbReference>
<gene>
    <name evidence="2" type="ORF">HHI36_001436</name>
</gene>